<organism evidence="2 3">
    <name type="scientific">Gordonia phage Ronaldo</name>
    <dbReference type="NCBI Taxonomy" id="2250397"/>
    <lineage>
        <taxon>Viruses</taxon>
        <taxon>Duplodnaviria</taxon>
        <taxon>Heunggongvirae</taxon>
        <taxon>Uroviricota</taxon>
        <taxon>Caudoviricetes</taxon>
        <taxon>Ronaldovirus</taxon>
        <taxon>Ronaldovirus ronaldo</taxon>
    </lineage>
</organism>
<proteinExistence type="predicted"/>
<evidence type="ECO:0000313" key="3">
    <source>
        <dbReference type="Proteomes" id="UP000258385"/>
    </source>
</evidence>
<dbReference type="RefSeq" id="YP_009807836.1">
    <property type="nucleotide sequence ID" value="NC_048028.1"/>
</dbReference>
<gene>
    <name evidence="2" type="primary">142</name>
    <name evidence="2" type="ORF">SEA_RONALDO_142</name>
</gene>
<reference evidence="2 3" key="1">
    <citation type="submission" date="2018-06" db="EMBL/GenBank/DDBJ databases">
        <authorList>
            <person name="DeCurzio J.M."/>
            <person name="Delesalle V.A."/>
            <person name="Garlena R.A."/>
            <person name="Russell D.A."/>
            <person name="Pope W.H."/>
            <person name="Jacobs-Sera D."/>
            <person name="Hatfull G.F."/>
        </authorList>
    </citation>
    <scope>NUCLEOTIDE SEQUENCE [LARGE SCALE GENOMIC DNA]</scope>
</reference>
<keyword evidence="3" id="KW-1185">Reference proteome</keyword>
<dbReference type="KEGG" id="vg:54998729"/>
<evidence type="ECO:0000256" key="1">
    <source>
        <dbReference type="SAM" id="MobiDB-lite"/>
    </source>
</evidence>
<feature type="region of interest" description="Disordered" evidence="1">
    <location>
        <begin position="1"/>
        <end position="43"/>
    </location>
</feature>
<dbReference type="Proteomes" id="UP000258385">
    <property type="component" value="Segment"/>
</dbReference>
<feature type="compositionally biased region" description="Basic residues" evidence="1">
    <location>
        <begin position="21"/>
        <end position="35"/>
    </location>
</feature>
<feature type="compositionally biased region" description="Basic residues" evidence="1">
    <location>
        <begin position="1"/>
        <end position="10"/>
    </location>
</feature>
<name>A0A346FD84_9CAUD</name>
<evidence type="ECO:0000313" key="2">
    <source>
        <dbReference type="EMBL" id="AXN53698.1"/>
    </source>
</evidence>
<protein>
    <submittedName>
        <fullName evidence="2">Uncharacterized protein</fullName>
    </submittedName>
</protein>
<dbReference type="EMBL" id="MH479925">
    <property type="protein sequence ID" value="AXN53698.1"/>
    <property type="molecule type" value="Genomic_DNA"/>
</dbReference>
<dbReference type="GeneID" id="54998729"/>
<accession>A0A346FD84</accession>
<sequence>MNERLRRRLELRRSNAAQPHTPKRDKGTRKERKRKAIEDSQQT</sequence>